<reference evidence="1" key="1">
    <citation type="submission" date="2019-08" db="EMBL/GenBank/DDBJ databases">
        <authorList>
            <person name="Kucharzyk K."/>
            <person name="Murdoch R.W."/>
            <person name="Higgins S."/>
            <person name="Loffler F."/>
        </authorList>
    </citation>
    <scope>NUCLEOTIDE SEQUENCE</scope>
</reference>
<evidence type="ECO:0000313" key="1">
    <source>
        <dbReference type="EMBL" id="MPL72827.1"/>
    </source>
</evidence>
<dbReference type="EMBL" id="VSSQ01000068">
    <property type="protein sequence ID" value="MPL72827.1"/>
    <property type="molecule type" value="Genomic_DNA"/>
</dbReference>
<sequence>MYDYANKTFKSKLVELKNKEINYIFKLRIDEKVFFN</sequence>
<dbReference type="AlphaFoldDB" id="A0A644U2A0"/>
<gene>
    <name evidence="1" type="ORF">SDC9_18618</name>
</gene>
<proteinExistence type="predicted"/>
<organism evidence="1">
    <name type="scientific">bioreactor metagenome</name>
    <dbReference type="NCBI Taxonomy" id="1076179"/>
    <lineage>
        <taxon>unclassified sequences</taxon>
        <taxon>metagenomes</taxon>
        <taxon>ecological metagenomes</taxon>
    </lineage>
</organism>
<comment type="caution">
    <text evidence="1">The sequence shown here is derived from an EMBL/GenBank/DDBJ whole genome shotgun (WGS) entry which is preliminary data.</text>
</comment>
<accession>A0A644U2A0</accession>
<name>A0A644U2A0_9ZZZZ</name>
<protein>
    <submittedName>
        <fullName evidence="1">Uncharacterized protein</fullName>
    </submittedName>
</protein>